<feature type="domain" description="Rho-GAP" evidence="2">
    <location>
        <begin position="57"/>
        <end position="396"/>
    </location>
</feature>
<evidence type="ECO:0000256" key="1">
    <source>
        <dbReference type="SAM" id="MobiDB-lite"/>
    </source>
</evidence>
<dbReference type="AlphaFoldDB" id="A0A6G1HP06"/>
<feature type="region of interest" description="Disordered" evidence="1">
    <location>
        <begin position="342"/>
        <end position="376"/>
    </location>
</feature>
<dbReference type="InterPro" id="IPR000198">
    <property type="entry name" value="RhoGAP_dom"/>
</dbReference>
<evidence type="ECO:0000313" key="4">
    <source>
        <dbReference type="Proteomes" id="UP000799640"/>
    </source>
</evidence>
<dbReference type="GO" id="GO:0007165">
    <property type="term" value="P:signal transduction"/>
    <property type="evidence" value="ECO:0007669"/>
    <property type="project" value="InterPro"/>
</dbReference>
<reference evidence="3" key="1">
    <citation type="journal article" date="2020" name="Stud. Mycol.">
        <title>101 Dothideomycetes genomes: a test case for predicting lifestyles and emergence of pathogens.</title>
        <authorList>
            <person name="Haridas S."/>
            <person name="Albert R."/>
            <person name="Binder M."/>
            <person name="Bloem J."/>
            <person name="Labutti K."/>
            <person name="Salamov A."/>
            <person name="Andreopoulos B."/>
            <person name="Baker S."/>
            <person name="Barry K."/>
            <person name="Bills G."/>
            <person name="Bluhm B."/>
            <person name="Cannon C."/>
            <person name="Castanera R."/>
            <person name="Culley D."/>
            <person name="Daum C."/>
            <person name="Ezra D."/>
            <person name="Gonzalez J."/>
            <person name="Henrissat B."/>
            <person name="Kuo A."/>
            <person name="Liang C."/>
            <person name="Lipzen A."/>
            <person name="Lutzoni F."/>
            <person name="Magnuson J."/>
            <person name="Mondo S."/>
            <person name="Nolan M."/>
            <person name="Ohm R."/>
            <person name="Pangilinan J."/>
            <person name="Park H.-J."/>
            <person name="Ramirez L."/>
            <person name="Alfaro M."/>
            <person name="Sun H."/>
            <person name="Tritt A."/>
            <person name="Yoshinaga Y."/>
            <person name="Zwiers L.-H."/>
            <person name="Turgeon B."/>
            <person name="Goodwin S."/>
            <person name="Spatafora J."/>
            <person name="Crous P."/>
            <person name="Grigoriev I."/>
        </authorList>
    </citation>
    <scope>NUCLEOTIDE SEQUENCE</scope>
    <source>
        <strain evidence="3">CBS 262.69</strain>
    </source>
</reference>
<dbReference type="Gene3D" id="1.10.555.10">
    <property type="entry name" value="Rho GTPase activation protein"/>
    <property type="match status" value="1"/>
</dbReference>
<organism evidence="3 4">
    <name type="scientific">Trichodelitschia bisporula</name>
    <dbReference type="NCBI Taxonomy" id="703511"/>
    <lineage>
        <taxon>Eukaryota</taxon>
        <taxon>Fungi</taxon>
        <taxon>Dikarya</taxon>
        <taxon>Ascomycota</taxon>
        <taxon>Pezizomycotina</taxon>
        <taxon>Dothideomycetes</taxon>
        <taxon>Dothideomycetes incertae sedis</taxon>
        <taxon>Phaeotrichales</taxon>
        <taxon>Phaeotrichaceae</taxon>
        <taxon>Trichodelitschia</taxon>
    </lineage>
</organism>
<gene>
    <name evidence="3" type="ORF">EJ06DRAFT_129961</name>
</gene>
<dbReference type="Proteomes" id="UP000799640">
    <property type="component" value="Unassembled WGS sequence"/>
</dbReference>
<evidence type="ECO:0000259" key="2">
    <source>
        <dbReference type="SMART" id="SM00324"/>
    </source>
</evidence>
<name>A0A6G1HP06_9PEZI</name>
<dbReference type="EMBL" id="ML996702">
    <property type="protein sequence ID" value="KAF2397644.1"/>
    <property type="molecule type" value="Genomic_DNA"/>
</dbReference>
<sequence length="427" mass="46802">MPSLPIMRNRGPRGLFARFFVKPYEQAVQNYGDIHELARLGGVSTLTLPDEYTVTELVIPTRFAATAQFLADYGGDVQGLFRIPGQQKTVIALREHFASHVYFDEYAIASPDEIESTVRLACLPSQAQIPYTIHDVSSTFKQFLNDLDGGILGSVDIFESLRHVLLPIPAPEQQGSPRKKSRDFEFKCRGLGMSPRSSTPVSEERLNARLIARILCSIECPQRRNLIFSVFGLLALLEADSSFSTPSDTPTRSGDLRTLRSRVLLKSPAASSPVNSCPHSSSAPELGAVMIPGAERMSARALGVVFAPILLGDMADLISIEGYDEPDIRSRRRSTMTSRVLGRNIGPVTPKRRNSRLGDIQCPRTEPSNQSRDLGDSVKRTKLAAGVIEGLIRVWPSVVKELKERAVGREAAGWVSCSTDNGFAVHG</sequence>
<dbReference type="SUPFAM" id="SSF48350">
    <property type="entry name" value="GTPase activation domain, GAP"/>
    <property type="match status" value="1"/>
</dbReference>
<dbReference type="OrthoDB" id="9994905at2759"/>
<dbReference type="Pfam" id="PF00620">
    <property type="entry name" value="RhoGAP"/>
    <property type="match status" value="1"/>
</dbReference>
<dbReference type="SMART" id="SM00324">
    <property type="entry name" value="RhoGAP"/>
    <property type="match status" value="1"/>
</dbReference>
<proteinExistence type="predicted"/>
<protein>
    <recommendedName>
        <fullName evidence="2">Rho-GAP domain-containing protein</fullName>
    </recommendedName>
</protein>
<evidence type="ECO:0000313" key="3">
    <source>
        <dbReference type="EMBL" id="KAF2397644.1"/>
    </source>
</evidence>
<dbReference type="InterPro" id="IPR008936">
    <property type="entry name" value="Rho_GTPase_activation_prot"/>
</dbReference>
<accession>A0A6G1HP06</accession>
<keyword evidence="4" id="KW-1185">Reference proteome</keyword>